<evidence type="ECO:0000313" key="1">
    <source>
        <dbReference type="EMBL" id="CAI9970359.1"/>
    </source>
</evidence>
<sequence length="139" mass="16135">MNSQSVCMCETQSKQSKKLFNSQNNYSSSSSGYSEEQLLQQISSDGQPIEFVCKRKFKAENVFSNTQFRAIIINSLHTSTYMEPQEISLKETLKDFSDQQLCEIVNSMGKYFWDIVIAQQGHNLQQVKNYYTNVFRKNK</sequence>
<dbReference type="AlphaFoldDB" id="A0AA86UW62"/>
<evidence type="ECO:0000313" key="2">
    <source>
        <dbReference type="EMBL" id="CAL6111646.1"/>
    </source>
</evidence>
<name>A0AA86UW62_9EUKA</name>
<organism evidence="1">
    <name type="scientific">Hexamita inflata</name>
    <dbReference type="NCBI Taxonomy" id="28002"/>
    <lineage>
        <taxon>Eukaryota</taxon>
        <taxon>Metamonada</taxon>
        <taxon>Diplomonadida</taxon>
        <taxon>Hexamitidae</taxon>
        <taxon>Hexamitinae</taxon>
        <taxon>Hexamita</taxon>
    </lineage>
</organism>
<reference evidence="1" key="1">
    <citation type="submission" date="2023-06" db="EMBL/GenBank/DDBJ databases">
        <authorList>
            <person name="Kurt Z."/>
        </authorList>
    </citation>
    <scope>NUCLEOTIDE SEQUENCE</scope>
</reference>
<dbReference type="EMBL" id="CAXDID020000714">
    <property type="protein sequence ID" value="CAL6111646.1"/>
    <property type="molecule type" value="Genomic_DNA"/>
</dbReference>
<dbReference type="Proteomes" id="UP001642409">
    <property type="component" value="Unassembled WGS sequence"/>
</dbReference>
<comment type="caution">
    <text evidence="1">The sequence shown here is derived from an EMBL/GenBank/DDBJ whole genome shotgun (WGS) entry which is preliminary data.</text>
</comment>
<gene>
    <name evidence="1" type="ORF">HINF_LOCUS58004</name>
    <name evidence="2" type="ORF">HINF_LOCUS76518</name>
</gene>
<accession>A0AA86UW62</accession>
<dbReference type="EMBL" id="CATOUU010001070">
    <property type="protein sequence ID" value="CAI9970359.1"/>
    <property type="molecule type" value="Genomic_DNA"/>
</dbReference>
<reference evidence="2 3" key="2">
    <citation type="submission" date="2024-07" db="EMBL/GenBank/DDBJ databases">
        <authorList>
            <person name="Akdeniz Z."/>
        </authorList>
    </citation>
    <scope>NUCLEOTIDE SEQUENCE [LARGE SCALE GENOMIC DNA]</scope>
</reference>
<evidence type="ECO:0000313" key="3">
    <source>
        <dbReference type="Proteomes" id="UP001642409"/>
    </source>
</evidence>
<proteinExistence type="predicted"/>
<keyword evidence="3" id="KW-1185">Reference proteome</keyword>
<protein>
    <submittedName>
        <fullName evidence="2">Hypothetical_protein</fullName>
    </submittedName>
</protein>